<gene>
    <name evidence="3" type="ORF">K402DRAFT_346188</name>
</gene>
<proteinExistence type="predicted"/>
<sequence length="249" mass="28227">MSSKTQEARDLRRSVLNRVRNDWEWPAPTSSNPSANTQEQQQENRMSAFRSSFSFGAKHDRDREQDPYKFDSPDAVGGLVGRRIDARRMARKRKRRDALEEEMGWNEGLRAWVAMRNEWTGARSVEEVERESDGSHPLLPLSPPFLDPNSRVRAGITPAAYPDIYSKVVLSSRTPTVPINLADMTRALVQGWKDGGEWPPKLSAPEPMIARRRGEARPGKSGGEKEGRLAHHPHMRRGVEGVKRVLRLS</sequence>
<evidence type="ECO:0000313" key="4">
    <source>
        <dbReference type="Proteomes" id="UP000800041"/>
    </source>
</evidence>
<evidence type="ECO:0000259" key="2">
    <source>
        <dbReference type="Pfam" id="PF13259"/>
    </source>
</evidence>
<feature type="compositionally biased region" description="Polar residues" evidence="1">
    <location>
        <begin position="28"/>
        <end position="54"/>
    </location>
</feature>
<feature type="region of interest" description="Disordered" evidence="1">
    <location>
        <begin position="196"/>
        <end position="249"/>
    </location>
</feature>
<evidence type="ECO:0000313" key="3">
    <source>
        <dbReference type="EMBL" id="KAF1991485.1"/>
    </source>
</evidence>
<feature type="region of interest" description="Disordered" evidence="1">
    <location>
        <begin position="21"/>
        <end position="76"/>
    </location>
</feature>
<dbReference type="PANTHER" id="PTHR28065">
    <property type="entry name" value="FREQUENIN"/>
    <property type="match status" value="1"/>
</dbReference>
<name>A0A6G1HE93_9PEZI</name>
<dbReference type="OrthoDB" id="5422958at2759"/>
<dbReference type="Proteomes" id="UP000800041">
    <property type="component" value="Unassembled WGS sequence"/>
</dbReference>
<organism evidence="3 4">
    <name type="scientific">Aulographum hederae CBS 113979</name>
    <dbReference type="NCBI Taxonomy" id="1176131"/>
    <lineage>
        <taxon>Eukaryota</taxon>
        <taxon>Fungi</taxon>
        <taxon>Dikarya</taxon>
        <taxon>Ascomycota</taxon>
        <taxon>Pezizomycotina</taxon>
        <taxon>Dothideomycetes</taxon>
        <taxon>Pleosporomycetidae</taxon>
        <taxon>Aulographales</taxon>
        <taxon>Aulographaceae</taxon>
    </lineage>
</organism>
<feature type="non-terminal residue" evidence="3">
    <location>
        <position position="249"/>
    </location>
</feature>
<evidence type="ECO:0000256" key="1">
    <source>
        <dbReference type="SAM" id="MobiDB-lite"/>
    </source>
</evidence>
<feature type="compositionally biased region" description="Basic and acidic residues" evidence="1">
    <location>
        <begin position="57"/>
        <end position="72"/>
    </location>
</feature>
<dbReference type="AlphaFoldDB" id="A0A6G1HE93"/>
<dbReference type="EMBL" id="ML977139">
    <property type="protein sequence ID" value="KAF1991485.1"/>
    <property type="molecule type" value="Genomic_DNA"/>
</dbReference>
<reference evidence="3" key="1">
    <citation type="journal article" date="2020" name="Stud. Mycol.">
        <title>101 Dothideomycetes genomes: a test case for predicting lifestyles and emergence of pathogens.</title>
        <authorList>
            <person name="Haridas S."/>
            <person name="Albert R."/>
            <person name="Binder M."/>
            <person name="Bloem J."/>
            <person name="Labutti K."/>
            <person name="Salamov A."/>
            <person name="Andreopoulos B."/>
            <person name="Baker S."/>
            <person name="Barry K."/>
            <person name="Bills G."/>
            <person name="Bluhm B."/>
            <person name="Cannon C."/>
            <person name="Castanera R."/>
            <person name="Culley D."/>
            <person name="Daum C."/>
            <person name="Ezra D."/>
            <person name="Gonzalez J."/>
            <person name="Henrissat B."/>
            <person name="Kuo A."/>
            <person name="Liang C."/>
            <person name="Lipzen A."/>
            <person name="Lutzoni F."/>
            <person name="Magnuson J."/>
            <person name="Mondo S."/>
            <person name="Nolan M."/>
            <person name="Ohm R."/>
            <person name="Pangilinan J."/>
            <person name="Park H.-J."/>
            <person name="Ramirez L."/>
            <person name="Alfaro M."/>
            <person name="Sun H."/>
            <person name="Tritt A."/>
            <person name="Yoshinaga Y."/>
            <person name="Zwiers L.-H."/>
            <person name="Turgeon B."/>
            <person name="Goodwin S."/>
            <person name="Spatafora J."/>
            <person name="Crous P."/>
            <person name="Grigoriev I."/>
        </authorList>
    </citation>
    <scope>NUCLEOTIDE SEQUENCE</scope>
    <source>
        <strain evidence="3">CBS 113979</strain>
    </source>
</reference>
<keyword evidence="4" id="KW-1185">Reference proteome</keyword>
<protein>
    <recommendedName>
        <fullName evidence="2">Gag1-like clamp domain-containing protein</fullName>
    </recommendedName>
</protein>
<feature type="compositionally biased region" description="Basic and acidic residues" evidence="1">
    <location>
        <begin position="212"/>
        <end position="229"/>
    </location>
</feature>
<dbReference type="Pfam" id="PF13259">
    <property type="entry name" value="clamp_Gag1-like"/>
    <property type="match status" value="1"/>
</dbReference>
<dbReference type="PANTHER" id="PTHR28065:SF1">
    <property type="entry name" value="DUF4050 DOMAIN-CONTAINING PROTEIN"/>
    <property type="match status" value="1"/>
</dbReference>
<dbReference type="InterPro" id="IPR053274">
    <property type="entry name" value="Fluconazole_resistance"/>
</dbReference>
<dbReference type="InterPro" id="IPR025124">
    <property type="entry name" value="Gag1-like_clamp"/>
</dbReference>
<accession>A0A6G1HE93</accession>
<feature type="domain" description="Gag1-like clamp" evidence="2">
    <location>
        <begin position="67"/>
        <end position="199"/>
    </location>
</feature>